<dbReference type="Proteomes" id="UP000279259">
    <property type="component" value="Unassembled WGS sequence"/>
</dbReference>
<evidence type="ECO:0000313" key="3">
    <source>
        <dbReference type="EMBL" id="RSH92320.1"/>
    </source>
</evidence>
<dbReference type="STRING" id="1890683.A0A427YMP1"/>
<feature type="transmembrane region" description="Helical" evidence="2">
    <location>
        <begin position="159"/>
        <end position="183"/>
    </location>
</feature>
<dbReference type="EMBL" id="RSCD01000006">
    <property type="protein sequence ID" value="RSH92320.1"/>
    <property type="molecule type" value="Genomic_DNA"/>
</dbReference>
<feature type="transmembrane region" description="Helical" evidence="2">
    <location>
        <begin position="60"/>
        <end position="84"/>
    </location>
</feature>
<gene>
    <name evidence="3" type="ORF">EHS25_008735</name>
</gene>
<feature type="region of interest" description="Disordered" evidence="1">
    <location>
        <begin position="284"/>
        <end position="303"/>
    </location>
</feature>
<proteinExistence type="predicted"/>
<name>A0A427YMP1_9TREE</name>
<feature type="transmembrane region" description="Helical" evidence="2">
    <location>
        <begin position="96"/>
        <end position="118"/>
    </location>
</feature>
<evidence type="ECO:0000256" key="1">
    <source>
        <dbReference type="SAM" id="MobiDB-lite"/>
    </source>
</evidence>
<keyword evidence="2" id="KW-0812">Transmembrane</keyword>
<sequence>MSQLRDIGQGLIDPSFCCCAIPLVNFGIYAILAEQAILGVVIGVAALVTPDVVGASFPKFAAVIFAICCWAVAAMQPVGFIGILREKTKTFKFYSALNALAVAAAFIVSAALIIVSALRHSTAVAVCETAYFSNSTSTTTSSTVNSMLSEEGPLLCGPFAWADVGIMGGLWVLLFLVQGYFIFLTRKYSVSQVSDHKLYHSVYSENPEAFTMSILRSSKYNPNSVYNDHPAPGPHADVWESRPSMDSFREDGAGQGDMAMAMRHGRAESYGDAGRYEDAYGEGGRGYAYPQDEGGGYGAHQHGDGYGYPAEEYGSAPAYPYAAHAGRDPGQTPTLNEYTHGQGVGFASTGGLQRPPGAQGHPAEGLFGRKSPRLA</sequence>
<keyword evidence="2" id="KW-1133">Transmembrane helix</keyword>
<dbReference type="AlphaFoldDB" id="A0A427YMP1"/>
<reference evidence="3 4" key="1">
    <citation type="submission" date="2018-11" db="EMBL/GenBank/DDBJ databases">
        <title>Genome sequence of Saitozyma podzolica DSM 27192.</title>
        <authorList>
            <person name="Aliyu H."/>
            <person name="Gorte O."/>
            <person name="Ochsenreither K."/>
        </authorList>
    </citation>
    <scope>NUCLEOTIDE SEQUENCE [LARGE SCALE GENOMIC DNA]</scope>
    <source>
        <strain evidence="3 4">DSM 27192</strain>
    </source>
</reference>
<feature type="transmembrane region" description="Helical" evidence="2">
    <location>
        <begin position="21"/>
        <end position="48"/>
    </location>
</feature>
<evidence type="ECO:0000313" key="4">
    <source>
        <dbReference type="Proteomes" id="UP000279259"/>
    </source>
</evidence>
<keyword evidence="2" id="KW-0472">Membrane</keyword>
<evidence type="ECO:0000256" key="2">
    <source>
        <dbReference type="SAM" id="Phobius"/>
    </source>
</evidence>
<comment type="caution">
    <text evidence="3">The sequence shown here is derived from an EMBL/GenBank/DDBJ whole genome shotgun (WGS) entry which is preliminary data.</text>
</comment>
<dbReference type="OrthoDB" id="2552042at2759"/>
<feature type="region of interest" description="Disordered" evidence="1">
    <location>
        <begin position="321"/>
        <end position="375"/>
    </location>
</feature>
<organism evidence="3 4">
    <name type="scientific">Saitozyma podzolica</name>
    <dbReference type="NCBI Taxonomy" id="1890683"/>
    <lineage>
        <taxon>Eukaryota</taxon>
        <taxon>Fungi</taxon>
        <taxon>Dikarya</taxon>
        <taxon>Basidiomycota</taxon>
        <taxon>Agaricomycotina</taxon>
        <taxon>Tremellomycetes</taxon>
        <taxon>Tremellales</taxon>
        <taxon>Trimorphomycetaceae</taxon>
        <taxon>Saitozyma</taxon>
    </lineage>
</organism>
<keyword evidence="4" id="KW-1185">Reference proteome</keyword>
<feature type="region of interest" description="Disordered" evidence="1">
    <location>
        <begin position="225"/>
        <end position="254"/>
    </location>
</feature>
<accession>A0A427YMP1</accession>
<protein>
    <submittedName>
        <fullName evidence="3">Uncharacterized protein</fullName>
    </submittedName>
</protein>